<evidence type="ECO:0000313" key="1">
    <source>
        <dbReference type="EMBL" id="DAE11510.1"/>
    </source>
</evidence>
<reference evidence="1" key="1">
    <citation type="journal article" date="2021" name="Proc. Natl. Acad. Sci. U.S.A.">
        <title>A Catalog of Tens of Thousands of Viruses from Human Metagenomes Reveals Hidden Associations with Chronic Diseases.</title>
        <authorList>
            <person name="Tisza M.J."/>
            <person name="Buck C.B."/>
        </authorList>
    </citation>
    <scope>NUCLEOTIDE SEQUENCE</scope>
    <source>
        <strain evidence="1">Ctgsk7</strain>
    </source>
</reference>
<accession>A0A8S5PWT9</accession>
<dbReference type="EMBL" id="BK015533">
    <property type="protein sequence ID" value="DAE11510.1"/>
    <property type="molecule type" value="Genomic_DNA"/>
</dbReference>
<protein>
    <submittedName>
        <fullName evidence="1">Uncharacterized protein</fullName>
    </submittedName>
</protein>
<name>A0A8S5PWT9_9CAUD</name>
<sequence>MEISKVLRPSDFTEKFQSVTSIINIDRKYVVCLYQKIEQTTLFKLKIE</sequence>
<organism evidence="1">
    <name type="scientific">Myoviridae sp. ctgsk7</name>
    <dbReference type="NCBI Taxonomy" id="2825151"/>
    <lineage>
        <taxon>Viruses</taxon>
        <taxon>Duplodnaviria</taxon>
        <taxon>Heunggongvirae</taxon>
        <taxon>Uroviricota</taxon>
        <taxon>Caudoviricetes</taxon>
    </lineage>
</organism>
<proteinExistence type="predicted"/>